<evidence type="ECO:0000313" key="2">
    <source>
        <dbReference type="Proteomes" id="UP001187415"/>
    </source>
</evidence>
<keyword evidence="2" id="KW-1185">Reference proteome</keyword>
<proteinExistence type="predicted"/>
<organism evidence="1 2">
    <name type="scientific">Channa striata</name>
    <name type="common">Snakehead murrel</name>
    <name type="synonym">Ophicephalus striatus</name>
    <dbReference type="NCBI Taxonomy" id="64152"/>
    <lineage>
        <taxon>Eukaryota</taxon>
        <taxon>Metazoa</taxon>
        <taxon>Chordata</taxon>
        <taxon>Craniata</taxon>
        <taxon>Vertebrata</taxon>
        <taxon>Euteleostomi</taxon>
        <taxon>Actinopterygii</taxon>
        <taxon>Neopterygii</taxon>
        <taxon>Teleostei</taxon>
        <taxon>Neoteleostei</taxon>
        <taxon>Acanthomorphata</taxon>
        <taxon>Anabantaria</taxon>
        <taxon>Anabantiformes</taxon>
        <taxon>Channoidei</taxon>
        <taxon>Channidae</taxon>
        <taxon>Channa</taxon>
    </lineage>
</organism>
<dbReference type="AlphaFoldDB" id="A0AA88LPM4"/>
<dbReference type="EMBL" id="JAUPFM010000018">
    <property type="protein sequence ID" value="KAK2822179.1"/>
    <property type="molecule type" value="Genomic_DNA"/>
</dbReference>
<reference evidence="1" key="1">
    <citation type="submission" date="2023-07" db="EMBL/GenBank/DDBJ databases">
        <title>Chromosome-level Genome Assembly of Striped Snakehead (Channa striata).</title>
        <authorList>
            <person name="Liu H."/>
        </authorList>
    </citation>
    <scope>NUCLEOTIDE SEQUENCE</scope>
    <source>
        <strain evidence="1">Gz</strain>
        <tissue evidence="1">Muscle</tissue>
    </source>
</reference>
<dbReference type="Proteomes" id="UP001187415">
    <property type="component" value="Unassembled WGS sequence"/>
</dbReference>
<accession>A0AA88LPM4</accession>
<name>A0AA88LPM4_CHASR</name>
<comment type="caution">
    <text evidence="1">The sequence shown here is derived from an EMBL/GenBank/DDBJ whole genome shotgun (WGS) entry which is preliminary data.</text>
</comment>
<sequence>MFDNEGASPEHVFSLRHELRLFTSTQQSGGQTEETCRLLVFLHLCYRGETSVGQQRHVLVLAVLTPSSSSGYFSQCQFSEDGVIFF</sequence>
<evidence type="ECO:0000313" key="1">
    <source>
        <dbReference type="EMBL" id="KAK2822179.1"/>
    </source>
</evidence>
<protein>
    <submittedName>
        <fullName evidence="1">Uncharacterized protein</fullName>
    </submittedName>
</protein>
<gene>
    <name evidence="1" type="ORF">Q5P01_022244</name>
</gene>